<dbReference type="SUPFAM" id="SSF56112">
    <property type="entry name" value="Protein kinase-like (PK-like)"/>
    <property type="match status" value="1"/>
</dbReference>
<sequence length="305" mass="34130">MDDRRWRDPVWLAEVGEWIDDRLGELGVSRRGPAAQPHVYPWSTVLRLPTDQGDVWFKANSESLRHEAALVQRIAARRPDVVPPLLAADTATGWMLMPDAGETLRVVTQREQSLDRWHAVLPLYAGVQLDLADEVDDLLALGVPDLRLATLPKAYARLLDEVGADRRFHDAVPMVADLCDELAGYGLPELLQHDDLHDAQVFVRDGRHLVMDWGDACVSHPFFSLSVTLEGGVAWGLEDIQDSVDIAPFRDAYLRPYAERFAGDLVAAVRVALRLGWVCRAVNGHVPGDDRQTLVRLRMFLDGRP</sequence>
<organism evidence="1 2">
    <name type="scientific">Micromonospora echinospora</name>
    <name type="common">Micromonospora purpurea</name>
    <dbReference type="NCBI Taxonomy" id="1877"/>
    <lineage>
        <taxon>Bacteria</taxon>
        <taxon>Bacillati</taxon>
        <taxon>Actinomycetota</taxon>
        <taxon>Actinomycetes</taxon>
        <taxon>Micromonosporales</taxon>
        <taxon>Micromonosporaceae</taxon>
        <taxon>Micromonospora</taxon>
    </lineage>
</organism>
<keyword evidence="2" id="KW-1185">Reference proteome</keyword>
<dbReference type="EMBL" id="LT607413">
    <property type="protein sequence ID" value="SCF28122.1"/>
    <property type="molecule type" value="Genomic_DNA"/>
</dbReference>
<dbReference type="InParanoid" id="A0A1C4Z4Z7"/>
<evidence type="ECO:0008006" key="3">
    <source>
        <dbReference type="Google" id="ProtNLM"/>
    </source>
</evidence>
<proteinExistence type="predicted"/>
<dbReference type="RefSeq" id="WP_143740367.1">
    <property type="nucleotide sequence ID" value="NZ_LT607413.1"/>
</dbReference>
<gene>
    <name evidence="1" type="ORF">GA0070618_4787</name>
</gene>
<name>A0A1C4Z4Z7_MICEC</name>
<dbReference type="AlphaFoldDB" id="A0A1C4Z4Z7"/>
<evidence type="ECO:0000313" key="1">
    <source>
        <dbReference type="EMBL" id="SCF28122.1"/>
    </source>
</evidence>
<evidence type="ECO:0000313" key="2">
    <source>
        <dbReference type="Proteomes" id="UP000198253"/>
    </source>
</evidence>
<accession>A0A1C4Z4Z7</accession>
<reference evidence="2" key="1">
    <citation type="submission" date="2016-06" db="EMBL/GenBank/DDBJ databases">
        <authorList>
            <person name="Varghese N."/>
            <person name="Submissions Spin"/>
        </authorList>
    </citation>
    <scope>NUCLEOTIDE SEQUENCE [LARGE SCALE GENOMIC DNA]</scope>
    <source>
        <strain evidence="2">DSM 43816</strain>
    </source>
</reference>
<dbReference type="InterPro" id="IPR011009">
    <property type="entry name" value="Kinase-like_dom_sf"/>
</dbReference>
<dbReference type="OrthoDB" id="101887at2"/>
<protein>
    <recommendedName>
        <fullName evidence="3">Phosphotransferase enzyme family protein</fullName>
    </recommendedName>
</protein>
<dbReference type="Proteomes" id="UP000198253">
    <property type="component" value="Chromosome I"/>
</dbReference>